<evidence type="ECO:0000256" key="8">
    <source>
        <dbReference type="ARBA" id="ARBA00012016"/>
    </source>
</evidence>
<reference evidence="20 21" key="1">
    <citation type="submission" date="2016-03" db="EMBL/GenBank/DDBJ databases">
        <title>Niastella vici sp. nov., isolated from farmland soil.</title>
        <authorList>
            <person name="Chen L."/>
            <person name="Wang D."/>
            <person name="Yang S."/>
            <person name="Wang G."/>
        </authorList>
    </citation>
    <scope>NUCLEOTIDE SEQUENCE [LARGE SCALE GENOMIC DNA]</scope>
    <source>
        <strain evidence="20 21">DJ57</strain>
    </source>
</reference>
<accession>A0A1V9G8D6</accession>
<feature type="active site" description="GMP-histidine intermediate" evidence="18">
    <location>
        <position position="57"/>
    </location>
</feature>
<sequence length="180" mass="20271">MITGEGLSGGLIFITGGARSGKSRYAQQLALQLSNNPVYLATARRWDDDFEKRIQRHRDERDERWTSIEEEKNISGLALSGKVIVMDCVTLWLTNFFTDNKYDIESSLQQCQAEIDKLDTTTNTFIIISNEIGMGTHADTEIGRKFTDLQGWVNQYIAEKAGKVVFMVSGIPMVIKASRL</sequence>
<comment type="function">
    <text evidence="4">Catalyzes ATP-dependent phosphorylation of adenosylcobinamide and addition of GMP to adenosylcobinamide phosphate.</text>
</comment>
<evidence type="ECO:0000256" key="16">
    <source>
        <dbReference type="ARBA" id="ARBA00029570"/>
    </source>
</evidence>
<dbReference type="GO" id="GO:0008820">
    <property type="term" value="F:cobinamide phosphate guanylyltransferase activity"/>
    <property type="evidence" value="ECO:0007669"/>
    <property type="project" value="UniProtKB-EC"/>
</dbReference>
<evidence type="ECO:0000256" key="11">
    <source>
        <dbReference type="ARBA" id="ARBA00022679"/>
    </source>
</evidence>
<dbReference type="GO" id="GO:0009236">
    <property type="term" value="P:cobalamin biosynthetic process"/>
    <property type="evidence" value="ECO:0007669"/>
    <property type="project" value="UniProtKB-UniPathway"/>
</dbReference>
<feature type="binding site" evidence="19">
    <location>
        <begin position="58"/>
        <end position="61"/>
    </location>
    <ligand>
        <name>GTP</name>
        <dbReference type="ChEBI" id="CHEBI:37565"/>
    </ligand>
</feature>
<dbReference type="PANTHER" id="PTHR34848:SF1">
    <property type="entry name" value="BIFUNCTIONAL ADENOSYLCOBALAMIN BIOSYNTHESIS PROTEIN COBU"/>
    <property type="match status" value="1"/>
</dbReference>
<feature type="binding site" evidence="19">
    <location>
        <position position="69"/>
    </location>
    <ligand>
        <name>GTP</name>
        <dbReference type="ChEBI" id="CHEBI:37565"/>
    </ligand>
</feature>
<protein>
    <recommendedName>
        <fullName evidence="16">Adenosylcobinamide kinase</fullName>
        <ecNumber evidence="8">2.7.1.156</ecNumber>
        <ecNumber evidence="9">2.7.7.62</ecNumber>
    </recommendedName>
    <alternativeName>
        <fullName evidence="17">Adenosylcobinamide-phosphate guanylyltransferase</fullName>
    </alternativeName>
</protein>
<dbReference type="RefSeq" id="WP_081144529.1">
    <property type="nucleotide sequence ID" value="NZ_LVYD01000001.1"/>
</dbReference>
<organism evidence="20 21">
    <name type="scientific">Niastella vici</name>
    <dbReference type="NCBI Taxonomy" id="1703345"/>
    <lineage>
        <taxon>Bacteria</taxon>
        <taxon>Pseudomonadati</taxon>
        <taxon>Bacteroidota</taxon>
        <taxon>Chitinophagia</taxon>
        <taxon>Chitinophagales</taxon>
        <taxon>Chitinophagaceae</taxon>
        <taxon>Niastella</taxon>
    </lineage>
</organism>
<evidence type="ECO:0000256" key="1">
    <source>
        <dbReference type="ARBA" id="ARBA00000312"/>
    </source>
</evidence>
<dbReference type="EC" id="2.7.7.62" evidence="9"/>
<evidence type="ECO:0000256" key="3">
    <source>
        <dbReference type="ARBA" id="ARBA00001522"/>
    </source>
</evidence>
<dbReference type="CDD" id="cd00544">
    <property type="entry name" value="CobU"/>
    <property type="match status" value="1"/>
</dbReference>
<name>A0A1V9G8D6_9BACT</name>
<keyword evidence="21" id="KW-1185">Reference proteome</keyword>
<keyword evidence="13 20" id="KW-0418">Kinase</keyword>
<dbReference type="InterPro" id="IPR027417">
    <property type="entry name" value="P-loop_NTPase"/>
</dbReference>
<comment type="catalytic activity">
    <reaction evidence="1">
        <text>adenosylcob(III)inamide + ATP = adenosylcob(III)inamide phosphate + ADP + H(+)</text>
        <dbReference type="Rhea" id="RHEA:15769"/>
        <dbReference type="ChEBI" id="CHEBI:2480"/>
        <dbReference type="ChEBI" id="CHEBI:15378"/>
        <dbReference type="ChEBI" id="CHEBI:30616"/>
        <dbReference type="ChEBI" id="CHEBI:58502"/>
        <dbReference type="ChEBI" id="CHEBI:456216"/>
        <dbReference type="EC" id="2.7.1.156"/>
    </reaction>
</comment>
<evidence type="ECO:0000313" key="21">
    <source>
        <dbReference type="Proteomes" id="UP000192796"/>
    </source>
</evidence>
<dbReference type="AlphaFoldDB" id="A0A1V9G8D6"/>
<dbReference type="UniPathway" id="UPA00148">
    <property type="reaction ID" value="UER00236"/>
</dbReference>
<feature type="binding site" evidence="19">
    <location>
        <begin position="41"/>
        <end position="43"/>
    </location>
    <ligand>
        <name>GTP</name>
        <dbReference type="ChEBI" id="CHEBI:37565"/>
    </ligand>
</feature>
<keyword evidence="14" id="KW-0067">ATP-binding</keyword>
<comment type="pathway">
    <text evidence="5">Cofactor biosynthesis; adenosylcobalamin biosynthesis; adenosylcobalamin from cob(II)yrinate a,c-diamide: step 6/7.</text>
</comment>
<dbReference type="STRING" id="1703345.A3860_00215"/>
<comment type="catalytic activity">
    <reaction evidence="2">
        <text>adenosylcob(III)inamide phosphate + GTP + H(+) = adenosylcob(III)inamide-GDP + diphosphate</text>
        <dbReference type="Rhea" id="RHEA:22712"/>
        <dbReference type="ChEBI" id="CHEBI:15378"/>
        <dbReference type="ChEBI" id="CHEBI:33019"/>
        <dbReference type="ChEBI" id="CHEBI:37565"/>
        <dbReference type="ChEBI" id="CHEBI:58502"/>
        <dbReference type="ChEBI" id="CHEBI:60487"/>
        <dbReference type="EC" id="2.7.7.62"/>
    </reaction>
</comment>
<evidence type="ECO:0000256" key="6">
    <source>
        <dbReference type="ARBA" id="ARBA00005159"/>
    </source>
</evidence>
<proteinExistence type="inferred from homology"/>
<dbReference type="GO" id="GO:0005524">
    <property type="term" value="F:ATP binding"/>
    <property type="evidence" value="ECO:0007669"/>
    <property type="project" value="UniProtKB-KW"/>
</dbReference>
<keyword evidence="15 19" id="KW-0342">GTP-binding</keyword>
<comment type="similarity">
    <text evidence="7">Belongs to the CobU/CobP family.</text>
</comment>
<dbReference type="PIRSF" id="PIRSF006135">
    <property type="entry name" value="CobU"/>
    <property type="match status" value="1"/>
</dbReference>
<evidence type="ECO:0000256" key="2">
    <source>
        <dbReference type="ARBA" id="ARBA00000711"/>
    </source>
</evidence>
<evidence type="ECO:0000256" key="4">
    <source>
        <dbReference type="ARBA" id="ARBA00003889"/>
    </source>
</evidence>
<feature type="binding site" evidence="19">
    <location>
        <begin position="16"/>
        <end position="23"/>
    </location>
    <ligand>
        <name>GTP</name>
        <dbReference type="ChEBI" id="CHEBI:37565"/>
    </ligand>
</feature>
<keyword evidence="12 19" id="KW-0547">Nucleotide-binding</keyword>
<evidence type="ECO:0000256" key="12">
    <source>
        <dbReference type="ARBA" id="ARBA00022741"/>
    </source>
</evidence>
<evidence type="ECO:0000313" key="20">
    <source>
        <dbReference type="EMBL" id="OQP66830.1"/>
    </source>
</evidence>
<dbReference type="SUPFAM" id="SSF52540">
    <property type="entry name" value="P-loop containing nucleoside triphosphate hydrolases"/>
    <property type="match status" value="1"/>
</dbReference>
<gene>
    <name evidence="20" type="ORF">A3860_00215</name>
</gene>
<evidence type="ECO:0000256" key="19">
    <source>
        <dbReference type="PIRSR" id="PIRSR006135-2"/>
    </source>
</evidence>
<dbReference type="OrthoDB" id="9799422at2"/>
<evidence type="ECO:0000256" key="5">
    <source>
        <dbReference type="ARBA" id="ARBA00004692"/>
    </source>
</evidence>
<keyword evidence="11 20" id="KW-0808">Transferase</keyword>
<dbReference type="Pfam" id="PF02283">
    <property type="entry name" value="CobU"/>
    <property type="match status" value="1"/>
</dbReference>
<dbReference type="EMBL" id="LVYD01000001">
    <property type="protein sequence ID" value="OQP66830.1"/>
    <property type="molecule type" value="Genomic_DNA"/>
</dbReference>
<dbReference type="GO" id="GO:0005525">
    <property type="term" value="F:GTP binding"/>
    <property type="evidence" value="ECO:0007669"/>
    <property type="project" value="UniProtKB-KW"/>
</dbReference>
<comment type="pathway">
    <text evidence="6">Cofactor biosynthesis; adenosylcobalamin biosynthesis; adenosylcobalamin from cob(II)yrinate a,c-diamide: step 5/7.</text>
</comment>
<comment type="caution">
    <text evidence="20">The sequence shown here is derived from an EMBL/GenBank/DDBJ whole genome shotgun (WGS) entry which is preliminary data.</text>
</comment>
<evidence type="ECO:0000256" key="15">
    <source>
        <dbReference type="ARBA" id="ARBA00023134"/>
    </source>
</evidence>
<evidence type="ECO:0000256" key="13">
    <source>
        <dbReference type="ARBA" id="ARBA00022777"/>
    </source>
</evidence>
<dbReference type="InterPro" id="IPR003203">
    <property type="entry name" value="CobU/CobP"/>
</dbReference>
<feature type="binding site" evidence="19">
    <location>
        <position position="87"/>
    </location>
    <ligand>
        <name>GTP</name>
        <dbReference type="ChEBI" id="CHEBI:37565"/>
    </ligand>
</feature>
<dbReference type="Proteomes" id="UP000192796">
    <property type="component" value="Unassembled WGS sequence"/>
</dbReference>
<evidence type="ECO:0000256" key="10">
    <source>
        <dbReference type="ARBA" id="ARBA00022573"/>
    </source>
</evidence>
<keyword evidence="10" id="KW-0169">Cobalamin biosynthesis</keyword>
<evidence type="ECO:0000256" key="18">
    <source>
        <dbReference type="PIRSR" id="PIRSR006135-1"/>
    </source>
</evidence>
<evidence type="ECO:0000256" key="14">
    <source>
        <dbReference type="ARBA" id="ARBA00022840"/>
    </source>
</evidence>
<dbReference type="Gene3D" id="3.40.50.300">
    <property type="entry name" value="P-loop containing nucleotide triphosphate hydrolases"/>
    <property type="match status" value="1"/>
</dbReference>
<evidence type="ECO:0000256" key="9">
    <source>
        <dbReference type="ARBA" id="ARBA00012523"/>
    </source>
</evidence>
<dbReference type="GO" id="GO:0043752">
    <property type="term" value="F:adenosylcobinamide kinase activity"/>
    <property type="evidence" value="ECO:0007669"/>
    <property type="project" value="UniProtKB-EC"/>
</dbReference>
<evidence type="ECO:0000256" key="17">
    <source>
        <dbReference type="ARBA" id="ARBA00030571"/>
    </source>
</evidence>
<dbReference type="EC" id="2.7.1.156" evidence="8"/>
<comment type="catalytic activity">
    <reaction evidence="3">
        <text>adenosylcob(III)inamide + GTP = adenosylcob(III)inamide phosphate + GDP + H(+)</text>
        <dbReference type="Rhea" id="RHEA:15765"/>
        <dbReference type="ChEBI" id="CHEBI:2480"/>
        <dbReference type="ChEBI" id="CHEBI:15378"/>
        <dbReference type="ChEBI" id="CHEBI:37565"/>
        <dbReference type="ChEBI" id="CHEBI:58189"/>
        <dbReference type="ChEBI" id="CHEBI:58502"/>
        <dbReference type="EC" id="2.7.1.156"/>
    </reaction>
</comment>
<evidence type="ECO:0000256" key="7">
    <source>
        <dbReference type="ARBA" id="ARBA00007490"/>
    </source>
</evidence>
<dbReference type="PANTHER" id="PTHR34848">
    <property type="match status" value="1"/>
</dbReference>